<protein>
    <submittedName>
        <fullName evidence="2">AAA family ATPase</fullName>
    </submittedName>
</protein>
<sequence>MQIAITGASSTGKTTLSKRVITNKYFQDKAILRLNVDARELLRSFDIKNMDKMSILQKKKFQIEYFKKKKLLEEKKDNFITERSFVDVAAYWSVKNLFIDSIDEHNEFILSCLKKSLNYDLHIFIPFGLIPFQPDGYRSNDLEFHKKIDRQIFSYLEDWSINYIEIKKSSVEERVKEVIGALSGLDLR</sequence>
<feature type="domain" description="NadR/Ttd14 AAA" evidence="1">
    <location>
        <begin position="3"/>
        <end position="174"/>
    </location>
</feature>
<dbReference type="Gene3D" id="3.40.50.300">
    <property type="entry name" value="P-loop containing nucleotide triphosphate hydrolases"/>
    <property type="match status" value="1"/>
</dbReference>
<reference evidence="2" key="1">
    <citation type="journal article" date="2024" name="Syst. Appl. Microbiol.">
        <title>First single-strain enrichments of Electrothrix cable bacteria, description of E. aestuarii sp. nov. and E. rattekaaiensis sp. nov., and proposal of a cable bacteria taxonomy following the rules of the SeqCode.</title>
        <authorList>
            <person name="Plum-Jensen L.E."/>
            <person name="Schramm A."/>
            <person name="Marshall I.P.G."/>
        </authorList>
    </citation>
    <scope>NUCLEOTIDE SEQUENCE</scope>
    <source>
        <strain evidence="2">Rat1</strain>
    </source>
</reference>
<dbReference type="KEGG" id="eaj:Q3M24_05185"/>
<organism evidence="2">
    <name type="scientific">Candidatus Electrothrix aestuarii</name>
    <dbReference type="NCBI Taxonomy" id="3062594"/>
    <lineage>
        <taxon>Bacteria</taxon>
        <taxon>Pseudomonadati</taxon>
        <taxon>Thermodesulfobacteriota</taxon>
        <taxon>Desulfobulbia</taxon>
        <taxon>Desulfobulbales</taxon>
        <taxon>Desulfobulbaceae</taxon>
        <taxon>Candidatus Electrothrix</taxon>
    </lineage>
</organism>
<accession>A0AAU8LZ26</accession>
<dbReference type="InterPro" id="IPR038727">
    <property type="entry name" value="NadR/Ttd14_AAA_dom"/>
</dbReference>
<proteinExistence type="predicted"/>
<dbReference type="InterPro" id="IPR027417">
    <property type="entry name" value="P-loop_NTPase"/>
</dbReference>
<reference evidence="2" key="2">
    <citation type="submission" date="2024-06" db="EMBL/GenBank/DDBJ databases">
        <authorList>
            <person name="Plum-Jensen L.E."/>
            <person name="Schramm A."/>
            <person name="Marshall I.P.G."/>
        </authorList>
    </citation>
    <scope>NUCLEOTIDE SEQUENCE</scope>
    <source>
        <strain evidence="2">Rat1</strain>
    </source>
</reference>
<dbReference type="AlphaFoldDB" id="A0AAU8LZ26"/>
<dbReference type="SUPFAM" id="SSF52540">
    <property type="entry name" value="P-loop containing nucleoside triphosphate hydrolases"/>
    <property type="match status" value="1"/>
</dbReference>
<gene>
    <name evidence="2" type="ORF">Q3M24_05185</name>
</gene>
<evidence type="ECO:0000313" key="2">
    <source>
        <dbReference type="EMBL" id="XCN74149.1"/>
    </source>
</evidence>
<name>A0AAU8LZ26_9BACT</name>
<dbReference type="EMBL" id="CP159373">
    <property type="protein sequence ID" value="XCN74149.1"/>
    <property type="molecule type" value="Genomic_DNA"/>
</dbReference>
<evidence type="ECO:0000259" key="1">
    <source>
        <dbReference type="Pfam" id="PF13521"/>
    </source>
</evidence>
<dbReference type="Pfam" id="PF13521">
    <property type="entry name" value="AAA_28"/>
    <property type="match status" value="1"/>
</dbReference>